<evidence type="ECO:0000313" key="1">
    <source>
        <dbReference type="WBParaSite" id="maker-PairedContig_529-snap-gene-0.5-mRNA-1"/>
    </source>
</evidence>
<name>A0A1I8EUC6_WUCBA</name>
<sequence length="108" mass="12434">TRKTFPNELLAYSASKEPKWCHSEQKEAEITSACVKKMPKFDEEENYDLVCAEKLFYEECGIVSELSATSDSDKERIVCCCTDNCDSTGLTLHEFKVEMHFLMENMED</sequence>
<protein>
    <submittedName>
        <fullName evidence="1">Uncharacterized protein</fullName>
    </submittedName>
</protein>
<reference evidence="1" key="1">
    <citation type="submission" date="2016-11" db="UniProtKB">
        <authorList>
            <consortium name="WormBaseParasite"/>
        </authorList>
    </citation>
    <scope>IDENTIFICATION</scope>
    <source>
        <strain evidence="1">pt0022</strain>
    </source>
</reference>
<proteinExistence type="predicted"/>
<organism evidence="1">
    <name type="scientific">Wuchereria bancrofti</name>
    <dbReference type="NCBI Taxonomy" id="6293"/>
    <lineage>
        <taxon>Eukaryota</taxon>
        <taxon>Metazoa</taxon>
        <taxon>Ecdysozoa</taxon>
        <taxon>Nematoda</taxon>
        <taxon>Chromadorea</taxon>
        <taxon>Rhabditida</taxon>
        <taxon>Spirurina</taxon>
        <taxon>Spiruromorpha</taxon>
        <taxon>Filarioidea</taxon>
        <taxon>Onchocercidae</taxon>
        <taxon>Wuchereria</taxon>
    </lineage>
</organism>
<dbReference type="WBParaSite" id="maker-PairedContig_529-snap-gene-0.5-mRNA-1">
    <property type="protein sequence ID" value="maker-PairedContig_529-snap-gene-0.5-mRNA-1"/>
    <property type="gene ID" value="maker-PairedContig_529-snap-gene-0.5"/>
</dbReference>
<accession>A0A1I8EUC6</accession>
<dbReference type="AlphaFoldDB" id="A0A1I8EUC6"/>